<protein>
    <submittedName>
        <fullName evidence="1">Uncharacterized protein</fullName>
    </submittedName>
</protein>
<dbReference type="EMBL" id="UOEQ01000485">
    <property type="protein sequence ID" value="VAW23772.1"/>
    <property type="molecule type" value="Genomic_DNA"/>
</dbReference>
<name>A0A3B0UB95_9ZZZZ</name>
<sequence length="43" mass="5098">MVQVGFGRKVWMINSFRICYKKGGRNYPAPDLEITKIEDLFFE</sequence>
<evidence type="ECO:0000313" key="1">
    <source>
        <dbReference type="EMBL" id="VAW23772.1"/>
    </source>
</evidence>
<proteinExistence type="predicted"/>
<dbReference type="AlphaFoldDB" id="A0A3B0UB95"/>
<accession>A0A3B0UB95</accession>
<gene>
    <name evidence="1" type="ORF">MNBD_ALPHA11-672</name>
</gene>
<reference evidence="1" key="1">
    <citation type="submission" date="2018-06" db="EMBL/GenBank/DDBJ databases">
        <authorList>
            <person name="Zhirakovskaya E."/>
        </authorList>
    </citation>
    <scope>NUCLEOTIDE SEQUENCE</scope>
</reference>
<organism evidence="1">
    <name type="scientific">hydrothermal vent metagenome</name>
    <dbReference type="NCBI Taxonomy" id="652676"/>
    <lineage>
        <taxon>unclassified sequences</taxon>
        <taxon>metagenomes</taxon>
        <taxon>ecological metagenomes</taxon>
    </lineage>
</organism>